<reference evidence="2" key="1">
    <citation type="submission" date="2023-06" db="EMBL/GenBank/DDBJ databases">
        <authorList>
            <person name="Jiang Y."/>
            <person name="Liu Q."/>
        </authorList>
    </citation>
    <scope>NUCLEOTIDE SEQUENCE</scope>
    <source>
        <strain evidence="2">CGMCC 1.12090</strain>
    </source>
</reference>
<dbReference type="InterPro" id="IPR050397">
    <property type="entry name" value="Env_Response_Regulators"/>
</dbReference>
<gene>
    <name evidence="2" type="ORF">Q2T77_13950</name>
</gene>
<dbReference type="PANTHER" id="PTHR24567">
    <property type="entry name" value="CRP FAMILY TRANSCRIPTIONAL REGULATORY PROTEIN"/>
    <property type="match status" value="1"/>
</dbReference>
<dbReference type="Pfam" id="PF00027">
    <property type="entry name" value="cNMP_binding"/>
    <property type="match status" value="1"/>
</dbReference>
<sequence length="163" mass="18403">MAASRIELLQQMPIFGAIAADTVEFLLAAAPVVEVPRGGYFFREGEPGHGMFVLERGSVTISKSWQQHELLIRRLAQGDCFGEMALLDLFPRSASVRADVDCSAIELTSANLYRVFERDVEQFALIQMNIAREMSRRLRITDDLLFRASMGDVPETPERLLRR</sequence>
<evidence type="ECO:0000313" key="2">
    <source>
        <dbReference type="EMBL" id="MDO1533395.1"/>
    </source>
</evidence>
<dbReference type="PANTHER" id="PTHR24567:SF68">
    <property type="entry name" value="DNA-BINDING TRANSCRIPTIONAL DUAL REGULATOR CRP"/>
    <property type="match status" value="1"/>
</dbReference>
<protein>
    <submittedName>
        <fullName evidence="2">Crp/Fnr family transcriptional regulator</fullName>
    </submittedName>
</protein>
<evidence type="ECO:0000259" key="1">
    <source>
        <dbReference type="PROSITE" id="PS50042"/>
    </source>
</evidence>
<proteinExistence type="predicted"/>
<accession>A0ABT8S391</accession>
<evidence type="ECO:0000313" key="3">
    <source>
        <dbReference type="Proteomes" id="UP001169027"/>
    </source>
</evidence>
<dbReference type="SUPFAM" id="SSF51206">
    <property type="entry name" value="cAMP-binding domain-like"/>
    <property type="match status" value="1"/>
</dbReference>
<dbReference type="CDD" id="cd00038">
    <property type="entry name" value="CAP_ED"/>
    <property type="match status" value="1"/>
</dbReference>
<dbReference type="PRINTS" id="PR00103">
    <property type="entry name" value="CAMPKINASE"/>
</dbReference>
<organism evidence="2 3">
    <name type="scientific">Variovorax ginsengisoli</name>
    <dbReference type="NCBI Taxonomy" id="363844"/>
    <lineage>
        <taxon>Bacteria</taxon>
        <taxon>Pseudomonadati</taxon>
        <taxon>Pseudomonadota</taxon>
        <taxon>Betaproteobacteria</taxon>
        <taxon>Burkholderiales</taxon>
        <taxon>Comamonadaceae</taxon>
        <taxon>Variovorax</taxon>
    </lineage>
</organism>
<dbReference type="RefSeq" id="WP_301809915.1">
    <property type="nucleotide sequence ID" value="NZ_JAUJZH010000008.1"/>
</dbReference>
<keyword evidence="3" id="KW-1185">Reference proteome</keyword>
<feature type="domain" description="Cyclic nucleotide-binding" evidence="1">
    <location>
        <begin position="14"/>
        <end position="116"/>
    </location>
</feature>
<dbReference type="PROSITE" id="PS00889">
    <property type="entry name" value="CNMP_BINDING_2"/>
    <property type="match status" value="1"/>
</dbReference>
<dbReference type="InterPro" id="IPR014710">
    <property type="entry name" value="RmlC-like_jellyroll"/>
</dbReference>
<dbReference type="InterPro" id="IPR018488">
    <property type="entry name" value="cNMP-bd_CS"/>
</dbReference>
<name>A0ABT8S391_9BURK</name>
<dbReference type="EMBL" id="JAUKVY010000008">
    <property type="protein sequence ID" value="MDO1533395.1"/>
    <property type="molecule type" value="Genomic_DNA"/>
</dbReference>
<dbReference type="PROSITE" id="PS50042">
    <property type="entry name" value="CNMP_BINDING_3"/>
    <property type="match status" value="1"/>
</dbReference>
<dbReference type="SMART" id="SM00100">
    <property type="entry name" value="cNMP"/>
    <property type="match status" value="1"/>
</dbReference>
<dbReference type="Proteomes" id="UP001169027">
    <property type="component" value="Unassembled WGS sequence"/>
</dbReference>
<dbReference type="Gene3D" id="2.60.120.10">
    <property type="entry name" value="Jelly Rolls"/>
    <property type="match status" value="1"/>
</dbReference>
<dbReference type="InterPro" id="IPR000595">
    <property type="entry name" value="cNMP-bd_dom"/>
</dbReference>
<dbReference type="InterPro" id="IPR018490">
    <property type="entry name" value="cNMP-bd_dom_sf"/>
</dbReference>
<comment type="caution">
    <text evidence="2">The sequence shown here is derived from an EMBL/GenBank/DDBJ whole genome shotgun (WGS) entry which is preliminary data.</text>
</comment>